<dbReference type="EMBL" id="VUMI01000085">
    <property type="protein sequence ID" value="MSS91868.1"/>
    <property type="molecule type" value="Genomic_DNA"/>
</dbReference>
<gene>
    <name evidence="5" type="ORF">FYJ45_27755</name>
</gene>
<protein>
    <recommendedName>
        <fullName evidence="4">Glycoside hydrolase family 2 domain-containing protein</fullName>
    </recommendedName>
</protein>
<reference evidence="5 6" key="1">
    <citation type="submission" date="2019-08" db="EMBL/GenBank/DDBJ databases">
        <title>In-depth cultivation of the pig gut microbiome towards novel bacterial diversity and tailored functional studies.</title>
        <authorList>
            <person name="Wylensek D."/>
            <person name="Hitch T.C.A."/>
            <person name="Clavel T."/>
        </authorList>
    </citation>
    <scope>NUCLEOTIDE SEQUENCE [LARGE SCALE GENOMIC DNA]</scope>
    <source>
        <strain evidence="5 6">WCA-389-WT-23B</strain>
    </source>
</reference>
<evidence type="ECO:0000256" key="2">
    <source>
        <dbReference type="ARBA" id="ARBA00022801"/>
    </source>
</evidence>
<keyword evidence="2" id="KW-0378">Hydrolase</keyword>
<sequence>MADGQDIGQIEAEIIDAEGNLCPQAESELTFITEGTASVIGVDNGNPESHESMRANHIHALGGRAYAVVRSDGTAGECIVRICSEKLGESCVTLCFD</sequence>
<dbReference type="RefSeq" id="WP_154468226.1">
    <property type="nucleotide sequence ID" value="NZ_JAXDZL010000137.1"/>
</dbReference>
<proteinExistence type="inferred from homology"/>
<dbReference type="PANTHER" id="PTHR42732:SF1">
    <property type="entry name" value="BETA-MANNOSIDASE"/>
    <property type="match status" value="1"/>
</dbReference>
<dbReference type="PANTHER" id="PTHR42732">
    <property type="entry name" value="BETA-GALACTOSIDASE"/>
    <property type="match status" value="1"/>
</dbReference>
<dbReference type="Pfam" id="PF18565">
    <property type="entry name" value="Glyco_hydro2_C5"/>
    <property type="match status" value="1"/>
</dbReference>
<keyword evidence="6" id="KW-1185">Reference proteome</keyword>
<dbReference type="AlphaFoldDB" id="A0A6N7WQY1"/>
<dbReference type="GeneID" id="86056783"/>
<dbReference type="InterPro" id="IPR013783">
    <property type="entry name" value="Ig-like_fold"/>
</dbReference>
<dbReference type="InterPro" id="IPR051913">
    <property type="entry name" value="GH2_Domain-Containing"/>
</dbReference>
<evidence type="ECO:0000256" key="3">
    <source>
        <dbReference type="ARBA" id="ARBA00023295"/>
    </source>
</evidence>
<name>A0A6N7WQY1_9FIRM</name>
<evidence type="ECO:0000313" key="5">
    <source>
        <dbReference type="EMBL" id="MSS91868.1"/>
    </source>
</evidence>
<dbReference type="InterPro" id="IPR040605">
    <property type="entry name" value="Glyco_hydro2_dom5"/>
</dbReference>
<comment type="caution">
    <text evidence="5">The sequence shown here is derived from an EMBL/GenBank/DDBJ whole genome shotgun (WGS) entry which is preliminary data.</text>
</comment>
<feature type="domain" description="Glycoside hydrolase family 2" evidence="4">
    <location>
        <begin position="2"/>
        <end position="91"/>
    </location>
</feature>
<accession>A0A6N7WQY1</accession>
<keyword evidence="3" id="KW-0326">Glycosidase</keyword>
<evidence type="ECO:0000256" key="1">
    <source>
        <dbReference type="ARBA" id="ARBA00007401"/>
    </source>
</evidence>
<organism evidence="5 6">
    <name type="scientific">Eisenbergiella porci</name>
    <dbReference type="NCBI Taxonomy" id="2652274"/>
    <lineage>
        <taxon>Bacteria</taxon>
        <taxon>Bacillati</taxon>
        <taxon>Bacillota</taxon>
        <taxon>Clostridia</taxon>
        <taxon>Lachnospirales</taxon>
        <taxon>Lachnospiraceae</taxon>
        <taxon>Eisenbergiella</taxon>
    </lineage>
</organism>
<dbReference type="Proteomes" id="UP000436047">
    <property type="component" value="Unassembled WGS sequence"/>
</dbReference>
<evidence type="ECO:0000313" key="6">
    <source>
        <dbReference type="Proteomes" id="UP000436047"/>
    </source>
</evidence>
<evidence type="ECO:0000259" key="4">
    <source>
        <dbReference type="Pfam" id="PF18565"/>
    </source>
</evidence>
<dbReference type="GO" id="GO:0016798">
    <property type="term" value="F:hydrolase activity, acting on glycosyl bonds"/>
    <property type="evidence" value="ECO:0007669"/>
    <property type="project" value="UniProtKB-KW"/>
</dbReference>
<dbReference type="Gene3D" id="2.60.40.10">
    <property type="entry name" value="Immunoglobulins"/>
    <property type="match status" value="1"/>
</dbReference>
<comment type="similarity">
    <text evidence="1">Belongs to the glycosyl hydrolase 2 family.</text>
</comment>